<keyword evidence="2" id="KW-1185">Reference proteome</keyword>
<evidence type="ECO:0000313" key="1">
    <source>
        <dbReference type="EMBL" id="CAK8163058.1"/>
    </source>
</evidence>
<dbReference type="SUPFAM" id="SSF56534">
    <property type="entry name" value="Aromatic aminoacid monoxygenases, catalytic and oligomerization domains"/>
    <property type="match status" value="1"/>
</dbReference>
<reference evidence="1 2" key="1">
    <citation type="submission" date="2024-01" db="EMBL/GenBank/DDBJ databases">
        <authorList>
            <person name="Kunselman E."/>
        </authorList>
    </citation>
    <scope>NUCLEOTIDE SEQUENCE [LARGE SCALE GENOMIC DNA]</scope>
    <source>
        <strain evidence="1">2 abalone samples</strain>
    </source>
</reference>
<dbReference type="InterPro" id="IPR036329">
    <property type="entry name" value="Aro-AA_hydroxylase_C_sf"/>
</dbReference>
<gene>
    <name evidence="1" type="ORF">CAXC1_20009</name>
</gene>
<accession>A0ABP0EW52</accession>
<protein>
    <submittedName>
        <fullName evidence="1">Uncharacterized protein</fullName>
    </submittedName>
</protein>
<name>A0ABP0EW52_9RICK</name>
<comment type="caution">
    <text evidence="1">The sequence shown here is derived from an EMBL/GenBank/DDBJ whole genome shotgun (WGS) entry which is preliminary data.</text>
</comment>
<organism evidence="1 2">
    <name type="scientific">Candidatus Xenohaliotis californiensis</name>
    <dbReference type="NCBI Taxonomy" id="84677"/>
    <lineage>
        <taxon>Bacteria</taxon>
        <taxon>Pseudomonadati</taxon>
        <taxon>Pseudomonadota</taxon>
        <taxon>Alphaproteobacteria</taxon>
        <taxon>Rickettsiales</taxon>
        <taxon>Anaplasmataceae</taxon>
        <taxon>Candidatus Xenohaliotis</taxon>
    </lineage>
</organism>
<proteinExistence type="predicted"/>
<evidence type="ECO:0000313" key="2">
    <source>
        <dbReference type="Proteomes" id="UP001314181"/>
    </source>
</evidence>
<dbReference type="Gene3D" id="1.10.800.10">
    <property type="entry name" value="Aromatic amino acid hydroxylase"/>
    <property type="match status" value="1"/>
</dbReference>
<dbReference type="InterPro" id="IPR036951">
    <property type="entry name" value="ArAA_hydroxylase_sf"/>
</dbReference>
<sequence>MSNLILDHSILAQEQWENFTETNHNTWNFLFERQIKLLQNQTDDEVVEGMNKLRIYSAHILKFSDLNKILQPEDLFFKFLSERKFPSTLKNRCNLKVMDGVGFEPTVQIIVLWFSRPVLLTTQSPIHSFRQLQMILLIYGG</sequence>
<dbReference type="Proteomes" id="UP001314181">
    <property type="component" value="Unassembled WGS sequence"/>
</dbReference>
<dbReference type="EMBL" id="CAWVOK010000022">
    <property type="protein sequence ID" value="CAK8163058.1"/>
    <property type="molecule type" value="Genomic_DNA"/>
</dbReference>